<proteinExistence type="predicted"/>
<sequence>MNAYIHSALGEASIERLREALAADHILTFRAEAEDEARQAFEKAELILGNPPADWFEQVPASLQFWQLDSAGFDQYKEVQLDEKVRVANMGDWFARPCAETIVGGVLALYRGLDTLTLLKEKAEWVGASLRPQLYTLNQQKAVVLGVGTIGTAVRKILEGFNCEVKSMARTSPEAELHSREELLAELATTDVVFNTLPGTAQRLVDEEFLSAMKKGSVYANVGRGNTTDEAALRRALESGHLYGAVLDVTEVEPLPADSPLWQMPRVVLTQHTGGGQARENDGKVALFIRNVNRFSQGETLESAVDLQRGY</sequence>
<dbReference type="PANTHER" id="PTHR43333:SF1">
    <property type="entry name" value="D-ISOMER SPECIFIC 2-HYDROXYACID DEHYDROGENASE NAD-BINDING DOMAIN-CONTAINING PROTEIN"/>
    <property type="match status" value="1"/>
</dbReference>
<keyword evidence="2" id="KW-0520">NAD</keyword>
<evidence type="ECO:0000313" key="5">
    <source>
        <dbReference type="Proteomes" id="UP000557307"/>
    </source>
</evidence>
<dbReference type="RefSeq" id="WP_184176974.1">
    <property type="nucleotide sequence ID" value="NZ_JACHGF010000008.1"/>
</dbReference>
<dbReference type="GO" id="GO:0051287">
    <property type="term" value="F:NAD binding"/>
    <property type="evidence" value="ECO:0007669"/>
    <property type="project" value="InterPro"/>
</dbReference>
<dbReference type="InterPro" id="IPR036291">
    <property type="entry name" value="NAD(P)-bd_dom_sf"/>
</dbReference>
<dbReference type="Pfam" id="PF02826">
    <property type="entry name" value="2-Hacid_dh_C"/>
    <property type="match status" value="1"/>
</dbReference>
<dbReference type="SUPFAM" id="SSF51735">
    <property type="entry name" value="NAD(P)-binding Rossmann-fold domains"/>
    <property type="match status" value="1"/>
</dbReference>
<evidence type="ECO:0000256" key="1">
    <source>
        <dbReference type="ARBA" id="ARBA00023002"/>
    </source>
</evidence>
<dbReference type="Gene3D" id="3.40.50.720">
    <property type="entry name" value="NAD(P)-binding Rossmann-like Domain"/>
    <property type="match status" value="2"/>
</dbReference>
<dbReference type="GO" id="GO:0016491">
    <property type="term" value="F:oxidoreductase activity"/>
    <property type="evidence" value="ECO:0007669"/>
    <property type="project" value="UniProtKB-KW"/>
</dbReference>
<gene>
    <name evidence="4" type="ORF">HNQ92_004305</name>
</gene>
<dbReference type="AlphaFoldDB" id="A0A840TTC1"/>
<keyword evidence="5" id="KW-1185">Reference proteome</keyword>
<name>A0A840TTC1_9BACT</name>
<comment type="caution">
    <text evidence="4">The sequence shown here is derived from an EMBL/GenBank/DDBJ whole genome shotgun (WGS) entry which is preliminary data.</text>
</comment>
<organism evidence="4 5">
    <name type="scientific">Rhabdobacter roseus</name>
    <dbReference type="NCBI Taxonomy" id="1655419"/>
    <lineage>
        <taxon>Bacteria</taxon>
        <taxon>Pseudomonadati</taxon>
        <taxon>Bacteroidota</taxon>
        <taxon>Cytophagia</taxon>
        <taxon>Cytophagales</taxon>
        <taxon>Cytophagaceae</taxon>
        <taxon>Rhabdobacter</taxon>
    </lineage>
</organism>
<feature type="domain" description="D-isomer specific 2-hydroxyacid dehydrogenase NAD-binding" evidence="3">
    <location>
        <begin position="105"/>
        <end position="274"/>
    </location>
</feature>
<dbReference type="PANTHER" id="PTHR43333">
    <property type="entry name" value="2-HACID_DH_C DOMAIN-CONTAINING PROTEIN"/>
    <property type="match status" value="1"/>
</dbReference>
<evidence type="ECO:0000256" key="2">
    <source>
        <dbReference type="ARBA" id="ARBA00023027"/>
    </source>
</evidence>
<dbReference type="Proteomes" id="UP000557307">
    <property type="component" value="Unassembled WGS sequence"/>
</dbReference>
<dbReference type="InterPro" id="IPR006140">
    <property type="entry name" value="D-isomer_DH_NAD-bd"/>
</dbReference>
<dbReference type="CDD" id="cd05300">
    <property type="entry name" value="2-Hacid_dh_1"/>
    <property type="match status" value="1"/>
</dbReference>
<reference evidence="4 5" key="1">
    <citation type="submission" date="2020-08" db="EMBL/GenBank/DDBJ databases">
        <title>Genomic Encyclopedia of Type Strains, Phase IV (KMG-IV): sequencing the most valuable type-strain genomes for metagenomic binning, comparative biology and taxonomic classification.</title>
        <authorList>
            <person name="Goeker M."/>
        </authorList>
    </citation>
    <scope>NUCLEOTIDE SEQUENCE [LARGE SCALE GENOMIC DNA]</scope>
    <source>
        <strain evidence="4 5">DSM 105074</strain>
    </source>
</reference>
<protein>
    <submittedName>
        <fullName evidence="4">Phosphoglycerate dehydrogenase-like enzyme</fullName>
    </submittedName>
</protein>
<evidence type="ECO:0000259" key="3">
    <source>
        <dbReference type="Pfam" id="PF02826"/>
    </source>
</evidence>
<dbReference type="EMBL" id="JACHGF010000008">
    <property type="protein sequence ID" value="MBB5286145.1"/>
    <property type="molecule type" value="Genomic_DNA"/>
</dbReference>
<accession>A0A840TTC1</accession>
<keyword evidence="1" id="KW-0560">Oxidoreductase</keyword>
<evidence type="ECO:0000313" key="4">
    <source>
        <dbReference type="EMBL" id="MBB5286145.1"/>
    </source>
</evidence>